<name>A0A5N5KUF1_9ROSI</name>
<evidence type="ECO:0000256" key="3">
    <source>
        <dbReference type="ARBA" id="ARBA00022723"/>
    </source>
</evidence>
<dbReference type="Gene3D" id="2.60.120.650">
    <property type="entry name" value="Cupin"/>
    <property type="match status" value="1"/>
</dbReference>
<dbReference type="GO" id="GO:0031490">
    <property type="term" value="F:chromatin DNA binding"/>
    <property type="evidence" value="ECO:0007669"/>
    <property type="project" value="TreeGrafter"/>
</dbReference>
<evidence type="ECO:0000256" key="5">
    <source>
        <dbReference type="ARBA" id="ARBA00023163"/>
    </source>
</evidence>
<evidence type="ECO:0000259" key="9">
    <source>
        <dbReference type="PROSITE" id="PS50089"/>
    </source>
</evidence>
<keyword evidence="3" id="KW-0479">Metal-binding</keyword>
<evidence type="ECO:0000256" key="8">
    <source>
        <dbReference type="SAM" id="MobiDB-lite"/>
    </source>
</evidence>
<keyword evidence="12" id="KW-1185">Reference proteome</keyword>
<dbReference type="AlphaFoldDB" id="A0A5N5KUF1"/>
<evidence type="ECO:0008006" key="13">
    <source>
        <dbReference type="Google" id="ProtNLM"/>
    </source>
</evidence>
<evidence type="ECO:0000256" key="1">
    <source>
        <dbReference type="ARBA" id="ARBA00004123"/>
    </source>
</evidence>
<dbReference type="GO" id="GO:0000118">
    <property type="term" value="C:histone deacetylase complex"/>
    <property type="evidence" value="ECO:0007669"/>
    <property type="project" value="TreeGrafter"/>
</dbReference>
<dbReference type="Pfam" id="PF10497">
    <property type="entry name" value="zf-4CXXC_R1"/>
    <property type="match status" value="1"/>
</dbReference>
<dbReference type="GO" id="GO:0003712">
    <property type="term" value="F:transcription coregulator activity"/>
    <property type="evidence" value="ECO:0007669"/>
    <property type="project" value="TreeGrafter"/>
</dbReference>
<keyword evidence="7" id="KW-0863">Zinc-finger</keyword>
<dbReference type="GO" id="GO:0008270">
    <property type="term" value="F:zinc ion binding"/>
    <property type="evidence" value="ECO:0007669"/>
    <property type="project" value="UniProtKB-KW"/>
</dbReference>
<evidence type="ECO:0000256" key="2">
    <source>
        <dbReference type="ARBA" id="ARBA00006801"/>
    </source>
</evidence>
<comment type="similarity">
    <text evidence="2">Belongs to the JARID1 histone demethylase family.</text>
</comment>
<dbReference type="GO" id="GO:0006357">
    <property type="term" value="P:regulation of transcription by RNA polymerase II"/>
    <property type="evidence" value="ECO:0007669"/>
    <property type="project" value="TreeGrafter"/>
</dbReference>
<dbReference type="Pfam" id="PF02373">
    <property type="entry name" value="JmjC"/>
    <property type="match status" value="1"/>
</dbReference>
<dbReference type="CDD" id="cd02208">
    <property type="entry name" value="cupin_RmlC-like"/>
    <property type="match status" value="1"/>
</dbReference>
<feature type="compositionally biased region" description="Low complexity" evidence="8">
    <location>
        <begin position="332"/>
        <end position="360"/>
    </location>
</feature>
<dbReference type="InterPro" id="IPR003347">
    <property type="entry name" value="JmjC_dom"/>
</dbReference>
<comment type="caution">
    <text evidence="11">The sequence shown here is derived from an EMBL/GenBank/DDBJ whole genome shotgun (WGS) entry which is preliminary data.</text>
</comment>
<dbReference type="SMART" id="SM00558">
    <property type="entry name" value="JmjC"/>
    <property type="match status" value="1"/>
</dbReference>
<dbReference type="InterPro" id="IPR001841">
    <property type="entry name" value="Znf_RING"/>
</dbReference>
<dbReference type="InterPro" id="IPR045109">
    <property type="entry name" value="LSDs-like"/>
</dbReference>
<feature type="region of interest" description="Disordered" evidence="8">
    <location>
        <begin position="95"/>
        <end position="285"/>
    </location>
</feature>
<keyword evidence="5" id="KW-0804">Transcription</keyword>
<organism evidence="11 12">
    <name type="scientific">Salix brachista</name>
    <dbReference type="NCBI Taxonomy" id="2182728"/>
    <lineage>
        <taxon>Eukaryota</taxon>
        <taxon>Viridiplantae</taxon>
        <taxon>Streptophyta</taxon>
        <taxon>Embryophyta</taxon>
        <taxon>Tracheophyta</taxon>
        <taxon>Spermatophyta</taxon>
        <taxon>Magnoliopsida</taxon>
        <taxon>eudicotyledons</taxon>
        <taxon>Gunneridae</taxon>
        <taxon>Pentapetalae</taxon>
        <taxon>rosids</taxon>
        <taxon>fabids</taxon>
        <taxon>Malpighiales</taxon>
        <taxon>Salicaceae</taxon>
        <taxon>Saliceae</taxon>
        <taxon>Salix</taxon>
    </lineage>
</organism>
<reference evidence="12" key="1">
    <citation type="journal article" date="2019" name="Gigascience">
        <title>De novo genome assembly of the endangered Acer yangbiense, a plant species with extremely small populations endemic to Yunnan Province, China.</title>
        <authorList>
            <person name="Yang J."/>
            <person name="Wariss H.M."/>
            <person name="Tao L."/>
            <person name="Zhang R."/>
            <person name="Yun Q."/>
            <person name="Hollingsworth P."/>
            <person name="Dao Z."/>
            <person name="Luo G."/>
            <person name="Guo H."/>
            <person name="Ma Y."/>
            <person name="Sun W."/>
        </authorList>
    </citation>
    <scope>NUCLEOTIDE SEQUENCE [LARGE SCALE GENOMIC DNA]</scope>
    <source>
        <strain evidence="12">cv. br00</strain>
    </source>
</reference>
<evidence type="ECO:0000313" key="11">
    <source>
        <dbReference type="EMBL" id="KAB5533731.1"/>
    </source>
</evidence>
<evidence type="ECO:0000259" key="10">
    <source>
        <dbReference type="PROSITE" id="PS51184"/>
    </source>
</evidence>
<keyword evidence="7" id="KW-0862">Zinc</keyword>
<sequence length="1192" mass="135880">MAAMIAKSRIKRNGGNEIRRFQGASLNFSLHETRERVKKTRQNNFNEVVASKMRRKISCKKVELTQLSSYSDGNDDDWSPRRRKKALNRKLILSPESELSESDERRNNLSEKIKPAPEIELSKSDDQGVRRKDSSKKTNPAPEIELLKSDNQWCLGTRRKASTNKTKPASETELMKSDDQQCLGTRSKASSKKIMLVPDVGFSGSNGELPPTRVKASSKKIKSTSEIELSNSSDECSPQERRKNSSKKVKPITESDFLESNGFPKRQQNGLKKRSRRSSVGVGFDSDSEEDVLEAICLVKMRERIRTRISITERNERSLKEAGEKNIDSMDSSSASASSSSSSASASSSSSSSSASASSSLSVSKHDGYSNGVPAVRNVKAKGQEIKLCHQCMKKERRTVVVCKKCERMYCIQCIKQWYPEMTEGQFAKQCPFCCKKCNCNVCLHSSRLIKTSKRNITNHEKVRHLHYLIKLLLPFLEQICDEQANEVQIEAGIGDFPVAIAENFCYSNERVYCNYCATSIADFHRSCQKCAYELCLSCCREIRDGSLSSCAEKKFRYVDRGFDYMHGGDPLPCQYQNPFDHSESLVLPWNASEDGSISCPPQELGGCGDCLLELKRILPLGWVAELKKKAEELLGICDSEQASLMCKCNEDGEGLLRRAAFREGSEDNYLYCPASKDILEYEELFHFQKYWVKGEPVIVRDVLEQTTRLSWEPKVMWRALCENVDFHISSKMSEVKAIDCLACCEVEINTRQFFKGYMEGRTYQNFWPEMLKLKDWPPSDKFENLLPRHCDEFNSALPFQEYSDPNAGILNVAVKFPADHLKPDLGPKTYIAYGTREELGRGDSVTKLHCDMSDAVIYRAKKADGPGIELLPALSNKSRLTLWKCYAWNCTSVLMSQMIQLAGAWNALIVNILTHTAEVALSEEQRSAIELLKMKHRAQDEREYLEQDQVHNRHIELDQGNDILKEEMDVSEIREPQKPPSEINEKIENSEDVLRGATLSGLPLEVETVDKAGGAALWDIFRREDVPKLEEYLRKHFREFRHNYCAPLEQVVHPIHDQCFYLTVEHKRKLKEEFGVEAWTFEQRVGEAVFIPAGCPHQVRNLQVGDNFRHAYNLRIKRKDERLTTVVSCTKVAVDFVSPENIRECLRLTEEFRHLPVNHRAREDKLEIKKMIIYAIDKAIVDLQELIKSQH</sequence>
<dbReference type="EMBL" id="VDCV01000011">
    <property type="protein sequence ID" value="KAB5533731.1"/>
    <property type="molecule type" value="Genomic_DNA"/>
</dbReference>
<keyword evidence="6" id="KW-0539">Nucleus</keyword>
<feature type="domain" description="JmjC" evidence="10">
    <location>
        <begin position="806"/>
        <end position="1154"/>
    </location>
</feature>
<evidence type="ECO:0000256" key="6">
    <source>
        <dbReference type="ARBA" id="ARBA00023242"/>
    </source>
</evidence>
<evidence type="ECO:0000313" key="12">
    <source>
        <dbReference type="Proteomes" id="UP000326939"/>
    </source>
</evidence>
<comment type="subcellular location">
    <subcellularLocation>
        <location evidence="1">Nucleus</location>
    </subcellularLocation>
</comment>
<keyword evidence="4" id="KW-0805">Transcription regulation</keyword>
<feature type="compositionally biased region" description="Basic and acidic residues" evidence="8">
    <location>
        <begin position="102"/>
        <end position="136"/>
    </location>
</feature>
<feature type="region of interest" description="Disordered" evidence="8">
    <location>
        <begin position="320"/>
        <end position="366"/>
    </location>
</feature>
<dbReference type="InterPro" id="IPR018866">
    <property type="entry name" value="Znf-4CXXC_R1"/>
</dbReference>
<dbReference type="PROSITE" id="PS51184">
    <property type="entry name" value="JMJC"/>
    <property type="match status" value="1"/>
</dbReference>
<feature type="domain" description="RING-type" evidence="9">
    <location>
        <begin position="389"/>
        <end position="434"/>
    </location>
</feature>
<accession>A0A5N5KUF1</accession>
<proteinExistence type="inferred from homology"/>
<feature type="compositionally biased region" description="Polar residues" evidence="8">
    <location>
        <begin position="226"/>
        <end position="236"/>
    </location>
</feature>
<dbReference type="PANTHER" id="PTHR12549">
    <property type="entry name" value="JMJC DOMAIN-CONTAINING HISTONE DEMETHYLATION PROTEIN"/>
    <property type="match status" value="1"/>
</dbReference>
<dbReference type="Proteomes" id="UP000326939">
    <property type="component" value="Chromosome 11"/>
</dbReference>
<dbReference type="SUPFAM" id="SSF51197">
    <property type="entry name" value="Clavaminate synthase-like"/>
    <property type="match status" value="1"/>
</dbReference>
<protein>
    <recommendedName>
        <fullName evidence="13">JmjC domain-containing protein</fullName>
    </recommendedName>
</protein>
<feature type="compositionally biased region" description="Basic and acidic residues" evidence="8">
    <location>
        <begin position="168"/>
        <end position="179"/>
    </location>
</feature>
<dbReference type="PANTHER" id="PTHR12549:SF37">
    <property type="entry name" value="LYSINE-SPECIFIC DEMETHYLASE JMJ26"/>
    <property type="match status" value="1"/>
</dbReference>
<dbReference type="GO" id="GO:0000785">
    <property type="term" value="C:chromatin"/>
    <property type="evidence" value="ECO:0007669"/>
    <property type="project" value="TreeGrafter"/>
</dbReference>
<dbReference type="GO" id="GO:0032454">
    <property type="term" value="F:histone H3K9 demethylase activity"/>
    <property type="evidence" value="ECO:0007669"/>
    <property type="project" value="InterPro"/>
</dbReference>
<evidence type="ECO:0000256" key="7">
    <source>
        <dbReference type="PROSITE-ProRule" id="PRU00175"/>
    </source>
</evidence>
<evidence type="ECO:0000256" key="4">
    <source>
        <dbReference type="ARBA" id="ARBA00023015"/>
    </source>
</evidence>
<gene>
    <name evidence="11" type="ORF">DKX38_016817</name>
</gene>
<dbReference type="PROSITE" id="PS50089">
    <property type="entry name" value="ZF_RING_2"/>
    <property type="match status" value="1"/>
</dbReference>